<keyword evidence="2" id="KW-1133">Transmembrane helix</keyword>
<feature type="compositionally biased region" description="Basic and acidic residues" evidence="1">
    <location>
        <begin position="246"/>
        <end position="270"/>
    </location>
</feature>
<feature type="compositionally biased region" description="Gly residues" evidence="1">
    <location>
        <begin position="311"/>
        <end position="323"/>
    </location>
</feature>
<dbReference type="Proteomes" id="UP000642014">
    <property type="component" value="Unassembled WGS sequence"/>
</dbReference>
<name>A0AAV4KGE8_9ACTN</name>
<evidence type="ECO:0008006" key="7">
    <source>
        <dbReference type="Google" id="ProtNLM"/>
    </source>
</evidence>
<evidence type="ECO:0000313" key="3">
    <source>
        <dbReference type="EMBL" id="GGR07541.1"/>
    </source>
</evidence>
<reference evidence="3" key="3">
    <citation type="submission" date="2023-08" db="EMBL/GenBank/DDBJ databases">
        <authorList>
            <person name="Sun Q."/>
            <person name="Ohkuma M."/>
        </authorList>
    </citation>
    <scope>NUCLEOTIDE SEQUENCE</scope>
    <source>
        <strain evidence="3">JCM 4205</strain>
    </source>
</reference>
<feature type="compositionally biased region" description="Low complexity" evidence="1">
    <location>
        <begin position="375"/>
        <end position="390"/>
    </location>
</feature>
<keyword evidence="2" id="KW-0812">Transmembrane</keyword>
<feature type="compositionally biased region" description="Low complexity" evidence="1">
    <location>
        <begin position="193"/>
        <end position="214"/>
    </location>
</feature>
<evidence type="ECO:0000256" key="2">
    <source>
        <dbReference type="SAM" id="Phobius"/>
    </source>
</evidence>
<feature type="region of interest" description="Disordered" evidence="1">
    <location>
        <begin position="74"/>
        <end position="104"/>
    </location>
</feature>
<keyword evidence="2" id="KW-0472">Membrane</keyword>
<dbReference type="Proteomes" id="UP000326029">
    <property type="component" value="Chromosome"/>
</dbReference>
<proteinExistence type="predicted"/>
<dbReference type="EMBL" id="CP023693">
    <property type="protein sequence ID" value="QEV34398.1"/>
    <property type="molecule type" value="Genomic_DNA"/>
</dbReference>
<evidence type="ECO:0000313" key="4">
    <source>
        <dbReference type="EMBL" id="QEV34398.1"/>
    </source>
</evidence>
<dbReference type="EMBL" id="BMSJ01000001">
    <property type="protein sequence ID" value="GGR07541.1"/>
    <property type="molecule type" value="Genomic_DNA"/>
</dbReference>
<evidence type="ECO:0000256" key="1">
    <source>
        <dbReference type="SAM" id="MobiDB-lite"/>
    </source>
</evidence>
<sequence length="398" mass="38711">MADERYQWLDEETAERLLRGEPVDPVGPADDPARLRAGHLADALDALRAPAAEAGELPGEAAALAAFREATAARAAATGAPGSTSAGDAAATSAPGSAPAGGAVADLGRVRIARVVSPPRRWGRSTRYGLAAAVAAVAVGGVAVAAGTGALPLVGPTPASSVSAEDTARPLVSPEPEGIREDPGIPGPPPPGGDRTPGSSPSAGTGPTAPTAPGDGDGTGGPERDGAGPGRGTAGTDRTPAPGRTGGRDRDGNGDEGRNDGTNLREKAVEACRAYRAGKLDDGGRRRLAEALRDGETLRRYCDRVLSGATGAPGSGLGDGSWGGSKDRPGSGSKGGPKGGGHSGGGGGDSRNENGSGDGNGDGRGTVRPSAALRTGPAPASPAGPSETGATPHLPVAV</sequence>
<accession>A0AAV4KGE8</accession>
<evidence type="ECO:0000313" key="6">
    <source>
        <dbReference type="Proteomes" id="UP000642014"/>
    </source>
</evidence>
<reference evidence="4 5" key="2">
    <citation type="submission" date="2017-09" db="EMBL/GenBank/DDBJ databases">
        <authorList>
            <person name="Lee N."/>
            <person name="Cho B.-K."/>
        </authorList>
    </citation>
    <scope>NUCLEOTIDE SEQUENCE [LARGE SCALE GENOMIC DNA]</scope>
    <source>
        <strain evidence="4 5">ATCC 19740</strain>
    </source>
</reference>
<feature type="transmembrane region" description="Helical" evidence="2">
    <location>
        <begin position="130"/>
        <end position="154"/>
    </location>
</feature>
<organism evidence="3 6">
    <name type="scientific">Streptomyces cinereoruber</name>
    <dbReference type="NCBI Taxonomy" id="67260"/>
    <lineage>
        <taxon>Bacteria</taxon>
        <taxon>Bacillati</taxon>
        <taxon>Actinomycetota</taxon>
        <taxon>Actinomycetes</taxon>
        <taxon>Kitasatosporales</taxon>
        <taxon>Streptomycetaceae</taxon>
        <taxon>Streptomyces</taxon>
    </lineage>
</organism>
<gene>
    <name evidence="4" type="ORF">CP977_21375</name>
    <name evidence="3" type="ORF">GCM10010497_06420</name>
</gene>
<feature type="region of interest" description="Disordered" evidence="1">
    <location>
        <begin position="150"/>
        <end position="398"/>
    </location>
</feature>
<keyword evidence="5" id="KW-1185">Reference proteome</keyword>
<feature type="compositionally biased region" description="Basic and acidic residues" evidence="1">
    <location>
        <begin position="278"/>
        <end position="303"/>
    </location>
</feature>
<protein>
    <recommendedName>
        <fullName evidence="7">Extensin</fullName>
    </recommendedName>
</protein>
<feature type="compositionally biased region" description="Gly residues" evidence="1">
    <location>
        <begin position="332"/>
        <end position="349"/>
    </location>
</feature>
<evidence type="ECO:0000313" key="5">
    <source>
        <dbReference type="Proteomes" id="UP000326029"/>
    </source>
</evidence>
<dbReference type="GeneID" id="95456313"/>
<feature type="compositionally biased region" description="Gly residues" evidence="1">
    <location>
        <begin position="215"/>
        <end position="233"/>
    </location>
</feature>
<dbReference type="AlphaFoldDB" id="A0AAV4KGE8"/>
<reference evidence="3 6" key="1">
    <citation type="journal article" date="2014" name="Int. J. Syst. Evol. Microbiol.">
        <title>Complete genome sequence of Corynebacterium casei LMG S-19264T (=DSM 44701T), isolated from a smear-ripened cheese.</title>
        <authorList>
            <consortium name="US DOE Joint Genome Institute (JGI-PGF)"/>
            <person name="Walter F."/>
            <person name="Albersmeier A."/>
            <person name="Kalinowski J."/>
            <person name="Ruckert C."/>
        </authorList>
    </citation>
    <scope>NUCLEOTIDE SEQUENCE [LARGE SCALE GENOMIC DNA]</scope>
    <source>
        <strain evidence="3 6">JCM 4205</strain>
    </source>
</reference>
<dbReference type="RefSeq" id="WP_152370661.1">
    <property type="nucleotide sequence ID" value="NZ_BMSJ01000001.1"/>
</dbReference>